<evidence type="ECO:0000259" key="1">
    <source>
        <dbReference type="Pfam" id="PF13358"/>
    </source>
</evidence>
<dbReference type="AlphaFoldDB" id="A0A4U5MWW9"/>
<dbReference type="InterPro" id="IPR038717">
    <property type="entry name" value="Tc1-like_DDE_dom"/>
</dbReference>
<sequence length="89" mass="10354">MILQQDNASIHTSRSTKQWLDIKNIEVLDWPARSPDLNPIKNLWRILVRSVYANGNQYRTVEELKNAILKAWNEVPTEVLLNLARSMPN</sequence>
<evidence type="ECO:0000313" key="2">
    <source>
        <dbReference type="EMBL" id="TKR73972.1"/>
    </source>
</evidence>
<dbReference type="OrthoDB" id="106945at2759"/>
<feature type="domain" description="Tc1-like transposase DDE" evidence="1">
    <location>
        <begin position="3"/>
        <end position="65"/>
    </location>
</feature>
<dbReference type="Gene3D" id="3.30.420.10">
    <property type="entry name" value="Ribonuclease H-like superfamily/Ribonuclease H"/>
    <property type="match status" value="1"/>
</dbReference>
<evidence type="ECO:0000313" key="3">
    <source>
        <dbReference type="Proteomes" id="UP000298663"/>
    </source>
</evidence>
<organism evidence="2 3">
    <name type="scientific">Steinernema carpocapsae</name>
    <name type="common">Entomopathogenic nematode</name>
    <dbReference type="NCBI Taxonomy" id="34508"/>
    <lineage>
        <taxon>Eukaryota</taxon>
        <taxon>Metazoa</taxon>
        <taxon>Ecdysozoa</taxon>
        <taxon>Nematoda</taxon>
        <taxon>Chromadorea</taxon>
        <taxon>Rhabditida</taxon>
        <taxon>Tylenchina</taxon>
        <taxon>Panagrolaimomorpha</taxon>
        <taxon>Strongyloidoidea</taxon>
        <taxon>Steinernematidae</taxon>
        <taxon>Steinernema</taxon>
    </lineage>
</organism>
<gene>
    <name evidence="2" type="ORF">L596_021207</name>
</gene>
<reference evidence="2 3" key="1">
    <citation type="journal article" date="2015" name="Genome Biol.">
        <title>Comparative genomics of Steinernema reveals deeply conserved gene regulatory networks.</title>
        <authorList>
            <person name="Dillman A.R."/>
            <person name="Macchietto M."/>
            <person name="Porter C.F."/>
            <person name="Rogers A."/>
            <person name="Williams B."/>
            <person name="Antoshechkin I."/>
            <person name="Lee M.M."/>
            <person name="Goodwin Z."/>
            <person name="Lu X."/>
            <person name="Lewis E.E."/>
            <person name="Goodrich-Blair H."/>
            <person name="Stock S.P."/>
            <person name="Adams B.J."/>
            <person name="Sternberg P.W."/>
            <person name="Mortazavi A."/>
        </authorList>
    </citation>
    <scope>NUCLEOTIDE SEQUENCE [LARGE SCALE GENOMIC DNA]</scope>
    <source>
        <strain evidence="2 3">ALL</strain>
    </source>
</reference>
<accession>A0A4U5MWW9</accession>
<protein>
    <recommendedName>
        <fullName evidence="1">Tc1-like transposase DDE domain-containing protein</fullName>
    </recommendedName>
</protein>
<name>A0A4U5MWW9_STECR</name>
<proteinExistence type="predicted"/>
<dbReference type="Proteomes" id="UP000298663">
    <property type="component" value="Unassembled WGS sequence"/>
</dbReference>
<dbReference type="STRING" id="34508.A0A4U5MWW9"/>
<comment type="caution">
    <text evidence="2">The sequence shown here is derived from an EMBL/GenBank/DDBJ whole genome shotgun (WGS) entry which is preliminary data.</text>
</comment>
<dbReference type="EMBL" id="AZBU02000006">
    <property type="protein sequence ID" value="TKR73972.1"/>
    <property type="molecule type" value="Genomic_DNA"/>
</dbReference>
<dbReference type="InterPro" id="IPR036397">
    <property type="entry name" value="RNaseH_sf"/>
</dbReference>
<reference evidence="2 3" key="2">
    <citation type="journal article" date="2019" name="G3 (Bethesda)">
        <title>Hybrid Assembly of the Genome of the Entomopathogenic Nematode Steinernema carpocapsae Identifies the X-Chromosome.</title>
        <authorList>
            <person name="Serra L."/>
            <person name="Macchietto M."/>
            <person name="Macias-Munoz A."/>
            <person name="McGill C.J."/>
            <person name="Rodriguez I.M."/>
            <person name="Rodriguez B."/>
            <person name="Murad R."/>
            <person name="Mortazavi A."/>
        </authorList>
    </citation>
    <scope>NUCLEOTIDE SEQUENCE [LARGE SCALE GENOMIC DNA]</scope>
    <source>
        <strain evidence="2 3">ALL</strain>
    </source>
</reference>
<dbReference type="GO" id="GO:0003676">
    <property type="term" value="F:nucleic acid binding"/>
    <property type="evidence" value="ECO:0007669"/>
    <property type="project" value="InterPro"/>
</dbReference>
<keyword evidence="3" id="KW-1185">Reference proteome</keyword>
<dbReference type="Pfam" id="PF13358">
    <property type="entry name" value="DDE_3"/>
    <property type="match status" value="1"/>
</dbReference>